<evidence type="ECO:0000313" key="1">
    <source>
        <dbReference type="EMBL" id="WAH40834.1"/>
    </source>
</evidence>
<sequence length="202" mass="21791">MMKEQPRGRNWTINGTAQSTGGHFHKVTIRGEARVTGDIDCEQLKVMGTLDVQGNLHTGAAKIMGTVAVAGNASGEDVNLMGEMNVDGDCNAESLKCRGAFDISGLLNAGNIEIVLHGYSRAKEIGGDKIYVKPQLRFFSGGLRRLTVDTVEGDDVNLAYTTARVVRGNRVEIGPGCEIETVEYRSLLRVSDAAKVHEKTKL</sequence>
<gene>
    <name evidence="1" type="ORF">NZD89_21455</name>
</gene>
<evidence type="ECO:0000313" key="2">
    <source>
        <dbReference type="Proteomes" id="UP001164761"/>
    </source>
</evidence>
<reference evidence="1" key="1">
    <citation type="submission" date="2022-08" db="EMBL/GenBank/DDBJ databases">
        <title>Alicyclobacillus fastidiosus DSM 17978, complete genome.</title>
        <authorList>
            <person name="Wang Q."/>
            <person name="Cai R."/>
            <person name="Wang Z."/>
        </authorList>
    </citation>
    <scope>NUCLEOTIDE SEQUENCE</scope>
    <source>
        <strain evidence="1">DSM 17978</strain>
    </source>
</reference>
<protein>
    <submittedName>
        <fullName evidence="1">Polymer-forming cytoskeletal protein</fullName>
    </submittedName>
</protein>
<dbReference type="Proteomes" id="UP001164761">
    <property type="component" value="Chromosome"/>
</dbReference>
<organism evidence="1 2">
    <name type="scientific">Alicyclobacillus fastidiosus</name>
    <dbReference type="NCBI Taxonomy" id="392011"/>
    <lineage>
        <taxon>Bacteria</taxon>
        <taxon>Bacillati</taxon>
        <taxon>Bacillota</taxon>
        <taxon>Bacilli</taxon>
        <taxon>Bacillales</taxon>
        <taxon>Alicyclobacillaceae</taxon>
        <taxon>Alicyclobacillus</taxon>
    </lineage>
</organism>
<dbReference type="EMBL" id="CP104067">
    <property type="protein sequence ID" value="WAH40834.1"/>
    <property type="molecule type" value="Genomic_DNA"/>
</dbReference>
<keyword evidence="2" id="KW-1185">Reference proteome</keyword>
<name>A0ABY6ZD75_9BACL</name>
<accession>A0ABY6ZD75</accession>
<proteinExistence type="predicted"/>
<dbReference type="RefSeq" id="WP_268004731.1">
    <property type="nucleotide sequence ID" value="NZ_BSUT01000001.1"/>
</dbReference>